<protein>
    <submittedName>
        <fullName evidence="1">Addiction module toxin RelE</fullName>
    </submittedName>
</protein>
<organism evidence="1 2">
    <name type="scientific">Piscirickettsia litoralis</name>
    <dbReference type="NCBI Taxonomy" id="1891921"/>
    <lineage>
        <taxon>Bacteria</taxon>
        <taxon>Pseudomonadati</taxon>
        <taxon>Pseudomonadota</taxon>
        <taxon>Gammaproteobacteria</taxon>
        <taxon>Thiotrichales</taxon>
        <taxon>Piscirickettsiaceae</taxon>
        <taxon>Piscirickettsia</taxon>
    </lineage>
</organism>
<dbReference type="InterPro" id="IPR035093">
    <property type="entry name" value="RelE/ParE_toxin_dom_sf"/>
</dbReference>
<evidence type="ECO:0000313" key="1">
    <source>
        <dbReference type="EMBL" id="ODN41398.1"/>
    </source>
</evidence>
<keyword evidence="2" id="KW-1185">Reference proteome</keyword>
<dbReference type="EMBL" id="MDTU01000003">
    <property type="protein sequence ID" value="ODN41398.1"/>
    <property type="molecule type" value="Genomic_DNA"/>
</dbReference>
<reference evidence="1 2" key="1">
    <citation type="submission" date="2016-08" db="EMBL/GenBank/DDBJ databases">
        <title>Draft genome sequence of Candidatus Piscirickettsia litoralis, from seawater.</title>
        <authorList>
            <person name="Wan X."/>
            <person name="Lee A.J."/>
            <person name="Hou S."/>
            <person name="Donachie S.P."/>
        </authorList>
    </citation>
    <scope>NUCLEOTIDE SEQUENCE [LARGE SCALE GENOMIC DNA]</scope>
    <source>
        <strain evidence="1 2">Y2</strain>
    </source>
</reference>
<accession>A0ABX2ZY32</accession>
<proteinExistence type="predicted"/>
<name>A0ABX2ZY32_9GAMM</name>
<gene>
    <name evidence="1" type="ORF">BGC07_16655</name>
</gene>
<dbReference type="Proteomes" id="UP000094329">
    <property type="component" value="Unassembled WGS sequence"/>
</dbReference>
<dbReference type="SUPFAM" id="SSF143011">
    <property type="entry name" value="RelE-like"/>
    <property type="match status" value="1"/>
</dbReference>
<dbReference type="Pfam" id="PF15781">
    <property type="entry name" value="ParE-like_toxin"/>
    <property type="match status" value="1"/>
</dbReference>
<evidence type="ECO:0000313" key="2">
    <source>
        <dbReference type="Proteomes" id="UP000094329"/>
    </source>
</evidence>
<dbReference type="Gene3D" id="3.30.2310.20">
    <property type="entry name" value="RelE-like"/>
    <property type="match status" value="1"/>
</dbReference>
<sequence length="90" mass="10349">MQVNQSPSFRKVYKKLHNNQKTDVNTAVRELMGNPSLGESKTGNLTGVLVYKFRMVKQETLLAYTFDAYSQVLTLMSLGSHENFYRDLKK</sequence>
<dbReference type="InterPro" id="IPR031552">
    <property type="entry name" value="ParE-like_toxin"/>
</dbReference>
<comment type="caution">
    <text evidence="1">The sequence shown here is derived from an EMBL/GenBank/DDBJ whole genome shotgun (WGS) entry which is preliminary data.</text>
</comment>
<dbReference type="RefSeq" id="WP_069314191.1">
    <property type="nucleotide sequence ID" value="NZ_MDTU01000003.1"/>
</dbReference>